<evidence type="ECO:0000256" key="4">
    <source>
        <dbReference type="ARBA" id="ARBA00022679"/>
    </source>
</evidence>
<feature type="domain" description="Methylated-DNA-[protein]-cysteine S-methyltransferase DNA binding" evidence="9">
    <location>
        <begin position="79"/>
        <end position="158"/>
    </location>
</feature>
<comment type="similarity">
    <text evidence="8">Belongs to the MGMT family.</text>
</comment>
<reference evidence="12" key="1">
    <citation type="journal article" date="2019" name="Int. J. Syst. Evol. Microbiol.">
        <title>The Global Catalogue of Microorganisms (GCM) 10K type strain sequencing project: providing services to taxonomists for standard genome sequencing and annotation.</title>
        <authorList>
            <consortium name="The Broad Institute Genomics Platform"/>
            <consortium name="The Broad Institute Genome Sequencing Center for Infectious Disease"/>
            <person name="Wu L."/>
            <person name="Ma J."/>
        </authorList>
    </citation>
    <scope>NUCLEOTIDE SEQUENCE [LARGE SCALE GENOMIC DNA]</scope>
    <source>
        <strain evidence="12">CCUG 61707</strain>
    </source>
</reference>
<comment type="catalytic activity">
    <reaction evidence="7 8">
        <text>a 6-O-methyl-2'-deoxyguanosine in DNA + L-cysteinyl-[protein] = S-methyl-L-cysteinyl-[protein] + a 2'-deoxyguanosine in DNA</text>
        <dbReference type="Rhea" id="RHEA:24000"/>
        <dbReference type="Rhea" id="RHEA-COMP:10131"/>
        <dbReference type="Rhea" id="RHEA-COMP:10132"/>
        <dbReference type="Rhea" id="RHEA-COMP:11367"/>
        <dbReference type="Rhea" id="RHEA-COMP:11368"/>
        <dbReference type="ChEBI" id="CHEBI:29950"/>
        <dbReference type="ChEBI" id="CHEBI:82612"/>
        <dbReference type="ChEBI" id="CHEBI:85445"/>
        <dbReference type="ChEBI" id="CHEBI:85448"/>
        <dbReference type="EC" id="2.1.1.63"/>
    </reaction>
</comment>
<dbReference type="InterPro" id="IPR023546">
    <property type="entry name" value="MGMT"/>
</dbReference>
<dbReference type="Pfam" id="PF01035">
    <property type="entry name" value="DNA_binding_1"/>
    <property type="match status" value="1"/>
</dbReference>
<dbReference type="InterPro" id="IPR036631">
    <property type="entry name" value="MGMT_N_sf"/>
</dbReference>
<gene>
    <name evidence="11" type="ORF">ACFQ02_04210</name>
</gene>
<dbReference type="Gene3D" id="3.30.160.70">
    <property type="entry name" value="Methylated DNA-protein cysteine methyltransferase domain"/>
    <property type="match status" value="1"/>
</dbReference>
<organism evidence="11 12">
    <name type="scientific">Seminibacterium arietis</name>
    <dbReference type="NCBI Taxonomy" id="1173502"/>
    <lineage>
        <taxon>Bacteria</taxon>
        <taxon>Pseudomonadati</taxon>
        <taxon>Pseudomonadota</taxon>
        <taxon>Gammaproteobacteria</taxon>
        <taxon>Pasteurellales</taxon>
        <taxon>Pasteurellaceae</taxon>
        <taxon>Seminibacterium</taxon>
    </lineage>
</organism>
<evidence type="ECO:0000256" key="5">
    <source>
        <dbReference type="ARBA" id="ARBA00022763"/>
    </source>
</evidence>
<dbReference type="InterPro" id="IPR036388">
    <property type="entry name" value="WH-like_DNA-bd_sf"/>
</dbReference>
<comment type="function">
    <text evidence="8">Involved in the cellular defense against the biological effects of O6-methylguanine (O6-MeG) and O4-methylthymine (O4-MeT) in DNA. Repairs the methylated nucleobase in DNA by stoichiometrically transferring the methyl group to a cysteine residue in the enzyme. This is a suicide reaction: the enzyme is irreversibly inactivated.</text>
</comment>
<dbReference type="PANTHER" id="PTHR10815:SF5">
    <property type="entry name" value="METHYLATED-DNA--PROTEIN-CYSTEINE METHYLTRANSFERASE"/>
    <property type="match status" value="1"/>
</dbReference>
<dbReference type="Gene3D" id="1.10.10.10">
    <property type="entry name" value="Winged helix-like DNA-binding domain superfamily/Winged helix DNA-binding domain"/>
    <property type="match status" value="1"/>
</dbReference>
<dbReference type="PROSITE" id="PS00374">
    <property type="entry name" value="MGMT"/>
    <property type="match status" value="1"/>
</dbReference>
<keyword evidence="4 8" id="KW-0808">Transferase</keyword>
<evidence type="ECO:0000256" key="7">
    <source>
        <dbReference type="ARBA" id="ARBA00049348"/>
    </source>
</evidence>
<evidence type="ECO:0000256" key="1">
    <source>
        <dbReference type="ARBA" id="ARBA00001286"/>
    </source>
</evidence>
<evidence type="ECO:0000259" key="9">
    <source>
        <dbReference type="Pfam" id="PF01035"/>
    </source>
</evidence>
<dbReference type="SUPFAM" id="SSF53155">
    <property type="entry name" value="Methylated DNA-protein cysteine methyltransferase domain"/>
    <property type="match status" value="1"/>
</dbReference>
<dbReference type="EC" id="2.1.1.63" evidence="8"/>
<keyword evidence="2 8" id="KW-0963">Cytoplasm</keyword>
<dbReference type="InterPro" id="IPR001497">
    <property type="entry name" value="MethylDNA_cys_MeTrfase_AS"/>
</dbReference>
<evidence type="ECO:0000256" key="2">
    <source>
        <dbReference type="ARBA" id="ARBA00022490"/>
    </source>
</evidence>
<keyword evidence="3 8" id="KW-0489">Methyltransferase</keyword>
<name>A0ABW3I8B3_9PAST</name>
<dbReference type="Pfam" id="PF02870">
    <property type="entry name" value="Methyltransf_1N"/>
    <property type="match status" value="1"/>
</dbReference>
<keyword evidence="6 8" id="KW-0234">DNA repair</keyword>
<evidence type="ECO:0000256" key="8">
    <source>
        <dbReference type="HAMAP-Rule" id="MF_00772"/>
    </source>
</evidence>
<evidence type="ECO:0000313" key="11">
    <source>
        <dbReference type="EMBL" id="MFD0966056.1"/>
    </source>
</evidence>
<dbReference type="InterPro" id="IPR008332">
    <property type="entry name" value="MethylG_MeTrfase_N"/>
</dbReference>
<dbReference type="SUPFAM" id="SSF46767">
    <property type="entry name" value="Methylated DNA-protein cysteine methyltransferase, C-terminal domain"/>
    <property type="match status" value="1"/>
</dbReference>
<evidence type="ECO:0000256" key="3">
    <source>
        <dbReference type="ARBA" id="ARBA00022603"/>
    </source>
</evidence>
<sequence length="183" mass="21100">MMNIYYCYEDSPVGKLLLLAQRNKLIYLKFETEQTILNDNWILKEELPLFLQVKTMLKRYFDGEKETFSGVPLNPYGTNFQHRVWQALLKIPYGQSFSYSKLAVDIGYPKAFQAVGGAVGRNPISIIIPCHRVLGKDCSLTGFGGGLTIKRQLLDLEHIFYLDKRVEFVKPKSLKNIKFNRTL</sequence>
<dbReference type="InterPro" id="IPR014048">
    <property type="entry name" value="MethylDNA_cys_MeTrfase_DNA-bd"/>
</dbReference>
<dbReference type="InterPro" id="IPR036217">
    <property type="entry name" value="MethylDNA_cys_MeTrfase_DNAb"/>
</dbReference>
<feature type="domain" description="Methylguanine DNA methyltransferase ribonuclease-like" evidence="10">
    <location>
        <begin position="4"/>
        <end position="74"/>
    </location>
</feature>
<protein>
    <recommendedName>
        <fullName evidence="8">Methylated-DNA--protein-cysteine methyltransferase</fullName>
        <ecNumber evidence="8">2.1.1.63</ecNumber>
    </recommendedName>
    <alternativeName>
        <fullName evidence="8">6-O-methylguanine-DNA methyltransferase</fullName>
        <shortName evidence="8">MGMT</shortName>
    </alternativeName>
    <alternativeName>
        <fullName evidence="8">O-6-methylguanine-DNA-alkyltransferase</fullName>
    </alternativeName>
</protein>
<dbReference type="NCBIfam" id="TIGR00589">
    <property type="entry name" value="ogt"/>
    <property type="match status" value="1"/>
</dbReference>
<dbReference type="Proteomes" id="UP001596996">
    <property type="component" value="Unassembled WGS sequence"/>
</dbReference>
<dbReference type="PANTHER" id="PTHR10815">
    <property type="entry name" value="METHYLATED-DNA--PROTEIN-CYSTEINE METHYLTRANSFERASE"/>
    <property type="match status" value="1"/>
</dbReference>
<dbReference type="GO" id="GO:0003908">
    <property type="term" value="F:methylated-DNA-[protein]-cysteine S-methyltransferase activity"/>
    <property type="evidence" value="ECO:0007669"/>
    <property type="project" value="UniProtKB-EC"/>
</dbReference>
<keyword evidence="5 8" id="KW-0227">DNA damage</keyword>
<dbReference type="HAMAP" id="MF_00772">
    <property type="entry name" value="OGT"/>
    <property type="match status" value="1"/>
</dbReference>
<dbReference type="EMBL" id="JBHTJN010000009">
    <property type="protein sequence ID" value="MFD0966056.1"/>
    <property type="molecule type" value="Genomic_DNA"/>
</dbReference>
<comment type="miscellaneous">
    <text evidence="8">This enzyme catalyzes only one turnover and therefore is not strictly catalytic. According to one definition, an enzyme is a biocatalyst that acts repeatedly and over many reaction cycles.</text>
</comment>
<keyword evidence="12" id="KW-1185">Reference proteome</keyword>
<evidence type="ECO:0000259" key="10">
    <source>
        <dbReference type="Pfam" id="PF02870"/>
    </source>
</evidence>
<comment type="caution">
    <text evidence="11">The sequence shown here is derived from an EMBL/GenBank/DDBJ whole genome shotgun (WGS) entry which is preliminary data.</text>
</comment>
<proteinExistence type="inferred from homology"/>
<comment type="subcellular location">
    <subcellularLocation>
        <location evidence="8">Cytoplasm</location>
    </subcellularLocation>
</comment>
<evidence type="ECO:0000313" key="12">
    <source>
        <dbReference type="Proteomes" id="UP001596996"/>
    </source>
</evidence>
<comment type="catalytic activity">
    <reaction evidence="1 8">
        <text>a 4-O-methyl-thymidine in DNA + L-cysteinyl-[protein] = a thymidine in DNA + S-methyl-L-cysteinyl-[protein]</text>
        <dbReference type="Rhea" id="RHEA:53428"/>
        <dbReference type="Rhea" id="RHEA-COMP:10131"/>
        <dbReference type="Rhea" id="RHEA-COMP:10132"/>
        <dbReference type="Rhea" id="RHEA-COMP:13555"/>
        <dbReference type="Rhea" id="RHEA-COMP:13556"/>
        <dbReference type="ChEBI" id="CHEBI:29950"/>
        <dbReference type="ChEBI" id="CHEBI:82612"/>
        <dbReference type="ChEBI" id="CHEBI:137386"/>
        <dbReference type="ChEBI" id="CHEBI:137387"/>
        <dbReference type="EC" id="2.1.1.63"/>
    </reaction>
</comment>
<accession>A0ABW3I8B3</accession>
<dbReference type="RefSeq" id="WP_380819731.1">
    <property type="nucleotide sequence ID" value="NZ_JBHTJN010000009.1"/>
</dbReference>
<dbReference type="GO" id="GO:0032259">
    <property type="term" value="P:methylation"/>
    <property type="evidence" value="ECO:0007669"/>
    <property type="project" value="UniProtKB-KW"/>
</dbReference>
<feature type="active site" description="Nucleophile; methyl group acceptor" evidence="8">
    <location>
        <position position="130"/>
    </location>
</feature>
<evidence type="ECO:0000256" key="6">
    <source>
        <dbReference type="ARBA" id="ARBA00023204"/>
    </source>
</evidence>
<dbReference type="CDD" id="cd06445">
    <property type="entry name" value="ATase"/>
    <property type="match status" value="1"/>
</dbReference>